<dbReference type="FunFam" id="3.40.140.10:FF:000011">
    <property type="entry name" value="tRNA-specific adenosine deaminase"/>
    <property type="match status" value="1"/>
</dbReference>
<dbReference type="EMBL" id="CZRL01000007">
    <property type="protein sequence ID" value="CUS49856.1"/>
    <property type="molecule type" value="Genomic_DNA"/>
</dbReference>
<keyword evidence="2" id="KW-0479">Metal-binding</keyword>
<dbReference type="AlphaFoldDB" id="A0A160TNU5"/>
<evidence type="ECO:0000256" key="4">
    <source>
        <dbReference type="ARBA" id="ARBA00022833"/>
    </source>
</evidence>
<dbReference type="PANTHER" id="PTHR11079">
    <property type="entry name" value="CYTOSINE DEAMINASE FAMILY MEMBER"/>
    <property type="match status" value="1"/>
</dbReference>
<feature type="domain" description="CMP/dCMP-type deaminase" evidence="5">
    <location>
        <begin position="4"/>
        <end position="135"/>
    </location>
</feature>
<proteinExistence type="inferred from homology"/>
<dbReference type="GO" id="GO:0008270">
    <property type="term" value="F:zinc ion binding"/>
    <property type="evidence" value="ECO:0007669"/>
    <property type="project" value="InterPro"/>
</dbReference>
<gene>
    <name evidence="6" type="ORF">MGWOODY_XGa419</name>
</gene>
<evidence type="ECO:0000256" key="1">
    <source>
        <dbReference type="ARBA" id="ARBA00006576"/>
    </source>
</evidence>
<accession>A0A160TNU5</accession>
<name>A0A160TNU5_9ZZZZ</name>
<dbReference type="PANTHER" id="PTHR11079:SF161">
    <property type="entry name" value="CMP_DCMP-TYPE DEAMINASE DOMAIN-CONTAINING PROTEIN"/>
    <property type="match status" value="1"/>
</dbReference>
<dbReference type="GO" id="GO:0047974">
    <property type="term" value="F:guanosine deaminase activity"/>
    <property type="evidence" value="ECO:0007669"/>
    <property type="project" value="TreeGrafter"/>
</dbReference>
<dbReference type="SUPFAM" id="SSF53927">
    <property type="entry name" value="Cytidine deaminase-like"/>
    <property type="match status" value="1"/>
</dbReference>
<dbReference type="Gene3D" id="3.40.140.10">
    <property type="entry name" value="Cytidine Deaminase, domain 2"/>
    <property type="match status" value="1"/>
</dbReference>
<protein>
    <submittedName>
        <fullName evidence="6">Guanine deaminase</fullName>
        <ecNumber evidence="6">3.5.4.3</ecNumber>
    </submittedName>
</protein>
<evidence type="ECO:0000256" key="3">
    <source>
        <dbReference type="ARBA" id="ARBA00022801"/>
    </source>
</evidence>
<dbReference type="CDD" id="cd01285">
    <property type="entry name" value="nucleoside_deaminase"/>
    <property type="match status" value="1"/>
</dbReference>
<evidence type="ECO:0000256" key="2">
    <source>
        <dbReference type="ARBA" id="ARBA00022723"/>
    </source>
</evidence>
<dbReference type="PROSITE" id="PS00903">
    <property type="entry name" value="CYT_DCMP_DEAMINASES_1"/>
    <property type="match status" value="1"/>
</dbReference>
<sequence>MDQDSHNLYMQRAAEISRQKMLAGEGGPFGAVVVRDKNIIGEGWNRVTSTADPTAHAEIVAIRNACSRVGSFTLEGAVIYTSCEPCPMCLGAIWWARIARIYYANTRADAARIGFDDAEIYQEVASDLPDRRIPLVHCPNQEAAQAMREWAEKQDKIPY</sequence>
<reference evidence="6" key="1">
    <citation type="submission" date="2015-10" db="EMBL/GenBank/DDBJ databases">
        <authorList>
            <person name="Gilbert D.G."/>
        </authorList>
    </citation>
    <scope>NUCLEOTIDE SEQUENCE</scope>
</reference>
<dbReference type="InterPro" id="IPR002125">
    <property type="entry name" value="CMP_dCMP_dom"/>
</dbReference>
<dbReference type="GO" id="GO:0006152">
    <property type="term" value="P:purine nucleoside catabolic process"/>
    <property type="evidence" value="ECO:0007669"/>
    <property type="project" value="TreeGrafter"/>
</dbReference>
<dbReference type="EC" id="3.5.4.3" evidence="6"/>
<dbReference type="Pfam" id="PF00383">
    <property type="entry name" value="dCMP_cyt_deam_1"/>
    <property type="match status" value="1"/>
</dbReference>
<dbReference type="GO" id="GO:0008892">
    <property type="term" value="F:guanine deaminase activity"/>
    <property type="evidence" value="ECO:0007669"/>
    <property type="project" value="UniProtKB-EC"/>
</dbReference>
<keyword evidence="3 6" id="KW-0378">Hydrolase</keyword>
<dbReference type="InterPro" id="IPR016192">
    <property type="entry name" value="APOBEC/CMP_deaminase_Zn-bd"/>
</dbReference>
<evidence type="ECO:0000259" key="5">
    <source>
        <dbReference type="PROSITE" id="PS51747"/>
    </source>
</evidence>
<keyword evidence="4" id="KW-0862">Zinc</keyword>
<comment type="similarity">
    <text evidence="1">Belongs to the cytidine and deoxycytidylate deaminase family.</text>
</comment>
<organism evidence="6">
    <name type="scientific">hydrothermal vent metagenome</name>
    <dbReference type="NCBI Taxonomy" id="652676"/>
    <lineage>
        <taxon>unclassified sequences</taxon>
        <taxon>metagenomes</taxon>
        <taxon>ecological metagenomes</taxon>
    </lineage>
</organism>
<evidence type="ECO:0000313" key="6">
    <source>
        <dbReference type="EMBL" id="CUS49856.1"/>
    </source>
</evidence>
<dbReference type="InterPro" id="IPR016193">
    <property type="entry name" value="Cytidine_deaminase-like"/>
</dbReference>
<dbReference type="PROSITE" id="PS51747">
    <property type="entry name" value="CYT_DCMP_DEAMINASES_2"/>
    <property type="match status" value="1"/>
</dbReference>